<accession>A0A2S7T4N7</accession>
<evidence type="ECO:0000313" key="2">
    <source>
        <dbReference type="EMBL" id="PQJ14558.1"/>
    </source>
</evidence>
<evidence type="ECO:0000313" key="3">
    <source>
        <dbReference type="Proteomes" id="UP000239366"/>
    </source>
</evidence>
<dbReference type="PROSITE" id="PS51257">
    <property type="entry name" value="PROKAR_LIPOPROTEIN"/>
    <property type="match status" value="1"/>
</dbReference>
<dbReference type="RefSeq" id="WP_105000191.1">
    <property type="nucleotide sequence ID" value="NZ_MQVX01000001.1"/>
</dbReference>
<feature type="coiled-coil region" evidence="1">
    <location>
        <begin position="26"/>
        <end position="74"/>
    </location>
</feature>
<reference evidence="3" key="1">
    <citation type="submission" date="2016-11" db="EMBL/GenBank/DDBJ databases">
        <title>Trade-off between light-utilization and light-protection in marine flavobacteria.</title>
        <authorList>
            <person name="Kumagai Y."/>
            <person name="Yoshizawa S."/>
            <person name="Kogure K."/>
        </authorList>
    </citation>
    <scope>NUCLEOTIDE SEQUENCE [LARGE SCALE GENOMIC DNA]</scope>
    <source>
        <strain evidence="3">SG-18</strain>
    </source>
</reference>
<protein>
    <recommendedName>
        <fullName evidence="4">Lipoprotein</fullName>
    </recommendedName>
</protein>
<name>A0A2S7T4N7_9FLAO</name>
<dbReference type="AlphaFoldDB" id="A0A2S7T4N7"/>
<dbReference type="Proteomes" id="UP000239366">
    <property type="component" value="Unassembled WGS sequence"/>
</dbReference>
<dbReference type="EMBL" id="MQVX01000001">
    <property type="protein sequence ID" value="PQJ14558.1"/>
    <property type="molecule type" value="Genomic_DNA"/>
</dbReference>
<keyword evidence="1" id="KW-0175">Coiled coil</keyword>
<gene>
    <name evidence="2" type="ORF">BST99_01245</name>
</gene>
<evidence type="ECO:0008006" key="4">
    <source>
        <dbReference type="Google" id="ProtNLM"/>
    </source>
</evidence>
<keyword evidence="3" id="KW-1185">Reference proteome</keyword>
<comment type="caution">
    <text evidence="2">The sequence shown here is derived from an EMBL/GenBank/DDBJ whole genome shotgun (WGS) entry which is preliminary data.</text>
</comment>
<sequence length="241" mass="27801">MNSRRVLLFTLGVFIFFLACVDPKTRSQVERQREETRSTLETLQKELEEEEENIERLKKEIELAESEYHKSQEEETFVVILPEGEQKSSPALPESKQTNTLQKIWVEDSIATDQGPLGLRHLLLVQKQPSESLVGWMSQFVSENSLYTSDYFIRFMQFSGRPSANKVTEVDPVDLYILVQPNRLESSAKTYLIRGLYSPQTKRGDTSEKGTYLLLNHGLLNRKTDSLWIDEDALRLTDGRP</sequence>
<evidence type="ECO:0000256" key="1">
    <source>
        <dbReference type="SAM" id="Coils"/>
    </source>
</evidence>
<proteinExistence type="predicted"/>
<organism evidence="2 3">
    <name type="scientific">Aureicoccus marinus</name>
    <dbReference type="NCBI Taxonomy" id="754435"/>
    <lineage>
        <taxon>Bacteria</taxon>
        <taxon>Pseudomonadati</taxon>
        <taxon>Bacteroidota</taxon>
        <taxon>Flavobacteriia</taxon>
        <taxon>Flavobacteriales</taxon>
        <taxon>Flavobacteriaceae</taxon>
        <taxon>Aureicoccus</taxon>
    </lineage>
</organism>